<evidence type="ECO:0008006" key="3">
    <source>
        <dbReference type="Google" id="ProtNLM"/>
    </source>
</evidence>
<comment type="caution">
    <text evidence="1">The sequence shown here is derived from an EMBL/GenBank/DDBJ whole genome shotgun (WGS) entry which is preliminary data.</text>
</comment>
<name>A0ABQ4DRQ1_9ACTN</name>
<dbReference type="Proteomes" id="UP000646749">
    <property type="component" value="Unassembled WGS sequence"/>
</dbReference>
<accession>A0ABQ4DRQ1</accession>
<proteinExistence type="predicted"/>
<gene>
    <name evidence="1" type="ORF">Pen02_00710</name>
</gene>
<protein>
    <recommendedName>
        <fullName evidence="3">SWIM-type domain-containing protein</fullName>
    </recommendedName>
</protein>
<evidence type="ECO:0000313" key="2">
    <source>
        <dbReference type="Proteomes" id="UP000646749"/>
    </source>
</evidence>
<organism evidence="1 2">
    <name type="scientific">Plantactinospora endophytica</name>
    <dbReference type="NCBI Taxonomy" id="673535"/>
    <lineage>
        <taxon>Bacteria</taxon>
        <taxon>Bacillati</taxon>
        <taxon>Actinomycetota</taxon>
        <taxon>Actinomycetes</taxon>
        <taxon>Micromonosporales</taxon>
        <taxon>Micromonosporaceae</taxon>
        <taxon>Plantactinospora</taxon>
    </lineage>
</organism>
<sequence>MTEPHPTVNPPVEIPELPVGTLLRLHPGEWSHCAIVPLGMYLEMTLSRIHRNTVHADRAALWVWVVGHEHPACTWAHVDSHPPCLHLLVRIDVLTAAADR</sequence>
<evidence type="ECO:0000313" key="1">
    <source>
        <dbReference type="EMBL" id="GIG85135.1"/>
    </source>
</evidence>
<keyword evidence="2" id="KW-1185">Reference proteome</keyword>
<reference evidence="1 2" key="1">
    <citation type="submission" date="2021-01" db="EMBL/GenBank/DDBJ databases">
        <title>Whole genome shotgun sequence of Plantactinospora endophytica NBRC 110450.</title>
        <authorList>
            <person name="Komaki H."/>
            <person name="Tamura T."/>
        </authorList>
    </citation>
    <scope>NUCLEOTIDE SEQUENCE [LARGE SCALE GENOMIC DNA]</scope>
    <source>
        <strain evidence="1 2">NBRC 110450</strain>
    </source>
</reference>
<dbReference type="RefSeq" id="WP_203863852.1">
    <property type="nucleotide sequence ID" value="NZ_BONW01000001.1"/>
</dbReference>
<dbReference type="EMBL" id="BONW01000001">
    <property type="protein sequence ID" value="GIG85135.1"/>
    <property type="molecule type" value="Genomic_DNA"/>
</dbReference>